<dbReference type="InterPro" id="IPR006553">
    <property type="entry name" value="Leu-rich_rpt_Cys-con_subtyp"/>
</dbReference>
<dbReference type="InterPro" id="IPR057207">
    <property type="entry name" value="FBXL15_LRR"/>
</dbReference>
<organism evidence="3 4">
    <name type="scientific">Solanum tuberosum</name>
    <name type="common">Potato</name>
    <dbReference type="NCBI Taxonomy" id="4113"/>
    <lineage>
        <taxon>Eukaryota</taxon>
        <taxon>Viridiplantae</taxon>
        <taxon>Streptophyta</taxon>
        <taxon>Embryophyta</taxon>
        <taxon>Tracheophyta</taxon>
        <taxon>Spermatophyta</taxon>
        <taxon>Magnoliopsida</taxon>
        <taxon>eudicotyledons</taxon>
        <taxon>Gunneridae</taxon>
        <taxon>Pentapetalae</taxon>
        <taxon>asterids</taxon>
        <taxon>lamiids</taxon>
        <taxon>Solanales</taxon>
        <taxon>Solanaceae</taxon>
        <taxon>Solanoideae</taxon>
        <taxon>Solaneae</taxon>
        <taxon>Solanum</taxon>
    </lineage>
</organism>
<proteinExistence type="predicted"/>
<feature type="domain" description="F-box/LRR-repeat protein 15-like leucin rich repeat" evidence="2">
    <location>
        <begin position="351"/>
        <end position="450"/>
    </location>
</feature>
<dbReference type="EMBL" id="JAIVGD010000019">
    <property type="protein sequence ID" value="KAH0748314.1"/>
    <property type="molecule type" value="Genomic_DNA"/>
</dbReference>
<dbReference type="Pfam" id="PF00646">
    <property type="entry name" value="F-box"/>
    <property type="match status" value="1"/>
</dbReference>
<comment type="caution">
    <text evidence="3">The sequence shown here is derived from an EMBL/GenBank/DDBJ whole genome shotgun (WGS) entry which is preliminary data.</text>
</comment>
<dbReference type="PANTHER" id="PTHR13318">
    <property type="entry name" value="PARTNER OF PAIRED, ISOFORM B-RELATED"/>
    <property type="match status" value="1"/>
</dbReference>
<keyword evidence="4" id="KW-1185">Reference proteome</keyword>
<evidence type="ECO:0000259" key="1">
    <source>
        <dbReference type="Pfam" id="PF00646"/>
    </source>
</evidence>
<dbReference type="Gene3D" id="3.80.10.10">
    <property type="entry name" value="Ribonuclease Inhibitor"/>
    <property type="match status" value="3"/>
</dbReference>
<dbReference type="Proteomes" id="UP000826656">
    <property type="component" value="Unassembled WGS sequence"/>
</dbReference>
<feature type="domain" description="F-box" evidence="1">
    <location>
        <begin position="37"/>
        <end position="73"/>
    </location>
</feature>
<dbReference type="Pfam" id="PF25372">
    <property type="entry name" value="DUF7885"/>
    <property type="match status" value="2"/>
</dbReference>
<evidence type="ECO:0000259" key="2">
    <source>
        <dbReference type="Pfam" id="PF25372"/>
    </source>
</evidence>
<reference evidence="3 4" key="1">
    <citation type="journal article" date="2021" name="bioRxiv">
        <title>Chromosome-scale and haplotype-resolved genome assembly of a tetraploid potato cultivar.</title>
        <authorList>
            <person name="Sun H."/>
            <person name="Jiao W.-B."/>
            <person name="Krause K."/>
            <person name="Campoy J.A."/>
            <person name="Goel M."/>
            <person name="Folz-Donahue K."/>
            <person name="Kukat C."/>
            <person name="Huettel B."/>
            <person name="Schneeberger K."/>
        </authorList>
    </citation>
    <scope>NUCLEOTIDE SEQUENCE [LARGE SCALE GENOMIC DNA]</scope>
    <source>
        <strain evidence="3">SolTubOtavaFocal</strain>
        <tissue evidence="3">Leaves</tissue>
    </source>
</reference>
<dbReference type="SUPFAM" id="SSF52047">
    <property type="entry name" value="RNI-like"/>
    <property type="match status" value="1"/>
</dbReference>
<accession>A0ABQ7UH35</accession>
<feature type="domain" description="F-box/LRR-repeat protein 15-like leucin rich repeat" evidence="2">
    <location>
        <begin position="131"/>
        <end position="349"/>
    </location>
</feature>
<evidence type="ECO:0000313" key="4">
    <source>
        <dbReference type="Proteomes" id="UP000826656"/>
    </source>
</evidence>
<dbReference type="SMART" id="SM00367">
    <property type="entry name" value="LRR_CC"/>
    <property type="match status" value="10"/>
</dbReference>
<name>A0ABQ7UH35_SOLTU</name>
<dbReference type="InterPro" id="IPR001810">
    <property type="entry name" value="F-box_dom"/>
</dbReference>
<dbReference type="SUPFAM" id="SSF81383">
    <property type="entry name" value="F-box domain"/>
    <property type="match status" value="1"/>
</dbReference>
<gene>
    <name evidence="3" type="ORF">KY290_027546</name>
</gene>
<dbReference type="InterPro" id="IPR036047">
    <property type="entry name" value="F-box-like_dom_sf"/>
</dbReference>
<dbReference type="PANTHER" id="PTHR13318:SF149">
    <property type="entry name" value="F-BOX DOMAIN-CONTAINING PROTEIN"/>
    <property type="match status" value="1"/>
</dbReference>
<sequence>MLLSRGQNWNVNFPSMERICATTASQNFEQRKYPSIEILPDECLFEVFKRLPSGQERSVYACVSKRWLMLLSNIHKDEIAEYNGIEGEGYLVRSLFGKEATYVRLAAIAIGITNHGGLAKLSIQGNNPCLSVTDAGLVAIARGCPTLRDLSLWNVSFVGDKGLSEIAHGCHLLEKLDLFKCPIITDKSLLDIAKNCPDMTSLTIDSCSNIGNESLKAVGQYCPNLSEPEDFRIKEFSTHWGSWISSSILFSCCIDVEDYPLTLVASCRNSLVSLAIHNCPRVGNTTIDVVGGLCLKLTHIDLSGLLRITDEGLIPLVQNCAANLVAVNLSRCVNITDISVSTIVKLNGGSLKSLLVDGCRHVTDATLVEILKSCRMLNVLDVSKSGITDSGIKTLANATQLHLQILSLSGCPFVSDNSLPFLLDLVQNLQGLNIQYCLEISSRTVDALVEINPICDILS</sequence>
<dbReference type="InterPro" id="IPR032675">
    <property type="entry name" value="LRR_dom_sf"/>
</dbReference>
<evidence type="ECO:0000313" key="3">
    <source>
        <dbReference type="EMBL" id="KAH0748314.1"/>
    </source>
</evidence>
<protein>
    <submittedName>
        <fullName evidence="3">Uncharacterized protein</fullName>
    </submittedName>
</protein>